<dbReference type="Proteomes" id="UP000184543">
    <property type="component" value="Unassembled WGS sequence"/>
</dbReference>
<name>A0A1M6FAB3_9FLAO</name>
<dbReference type="EMBL" id="FQYU01000002">
    <property type="protein sequence ID" value="SHI94694.1"/>
    <property type="molecule type" value="Genomic_DNA"/>
</dbReference>
<gene>
    <name evidence="2" type="ORF">SAMN04488513_102354</name>
</gene>
<feature type="transmembrane region" description="Helical" evidence="1">
    <location>
        <begin position="162"/>
        <end position="187"/>
    </location>
</feature>
<dbReference type="RefSeq" id="WP_072990885.1">
    <property type="nucleotide sequence ID" value="NZ_FQYU01000002.1"/>
</dbReference>
<keyword evidence="1" id="KW-1133">Transmembrane helix</keyword>
<feature type="transmembrane region" description="Helical" evidence="1">
    <location>
        <begin position="315"/>
        <end position="332"/>
    </location>
</feature>
<feature type="transmembrane region" description="Helical" evidence="1">
    <location>
        <begin position="12"/>
        <end position="32"/>
    </location>
</feature>
<reference evidence="3" key="1">
    <citation type="submission" date="2016-11" db="EMBL/GenBank/DDBJ databases">
        <authorList>
            <person name="Varghese N."/>
            <person name="Submissions S."/>
        </authorList>
    </citation>
    <scope>NUCLEOTIDE SEQUENCE [LARGE SCALE GENOMIC DNA]</scope>
    <source>
        <strain evidence="3">DSM 19858</strain>
    </source>
</reference>
<feature type="transmembrane region" description="Helical" evidence="1">
    <location>
        <begin position="116"/>
        <end position="137"/>
    </location>
</feature>
<proteinExistence type="predicted"/>
<feature type="transmembrane region" description="Helical" evidence="1">
    <location>
        <begin position="385"/>
        <end position="402"/>
    </location>
</feature>
<evidence type="ECO:0000313" key="3">
    <source>
        <dbReference type="Proteomes" id="UP000184543"/>
    </source>
</evidence>
<dbReference type="AlphaFoldDB" id="A0A1M6FAB3"/>
<evidence type="ECO:0008006" key="4">
    <source>
        <dbReference type="Google" id="ProtNLM"/>
    </source>
</evidence>
<protein>
    <recommendedName>
        <fullName evidence="4">Dolichyl-phosphate-mannose-protein mannosyltransferase</fullName>
    </recommendedName>
</protein>
<keyword evidence="3" id="KW-1185">Reference proteome</keyword>
<organism evidence="2 3">
    <name type="scientific">Pseudozobellia thermophila</name>
    <dbReference type="NCBI Taxonomy" id="192903"/>
    <lineage>
        <taxon>Bacteria</taxon>
        <taxon>Pseudomonadati</taxon>
        <taxon>Bacteroidota</taxon>
        <taxon>Flavobacteriia</taxon>
        <taxon>Flavobacteriales</taxon>
        <taxon>Flavobacteriaceae</taxon>
        <taxon>Pseudozobellia</taxon>
    </lineage>
</organism>
<feature type="transmembrane region" description="Helical" evidence="1">
    <location>
        <begin position="353"/>
        <end position="373"/>
    </location>
</feature>
<feature type="transmembrane region" description="Helical" evidence="1">
    <location>
        <begin position="289"/>
        <end position="309"/>
    </location>
</feature>
<feature type="transmembrane region" description="Helical" evidence="1">
    <location>
        <begin position="86"/>
        <end position="104"/>
    </location>
</feature>
<dbReference type="OrthoDB" id="851167at2"/>
<evidence type="ECO:0000256" key="1">
    <source>
        <dbReference type="SAM" id="Phobius"/>
    </source>
</evidence>
<feature type="transmembrane region" description="Helical" evidence="1">
    <location>
        <begin position="207"/>
        <end position="226"/>
    </location>
</feature>
<evidence type="ECO:0000313" key="2">
    <source>
        <dbReference type="EMBL" id="SHI94694.1"/>
    </source>
</evidence>
<keyword evidence="1" id="KW-0812">Transmembrane</keyword>
<feature type="transmembrane region" description="Helical" evidence="1">
    <location>
        <begin position="259"/>
        <end position="277"/>
    </location>
</feature>
<sequence length="410" mass="47340">MFYRFFSHRFLPYWVAISATLSILCIHMLPAVDSMLNENNVKISHVFLQSQIDYHKELPPFARRPFTTLLIDGATKNLGIRAGHSFILINFLLMFASGILLYLLSIQLKASRKTALANMLLYFSSFSILFAFFPPVFSYDEPLQYCLIFASLTLFFKQRWKWFAILFTLSAITRETSLILLPALAYLAFNDQVFNNGEPGRKKAKKLAYLLVPVLAYLVYLGIFLWTNKLVGHAQNEMASRYSCFLENFENRKNTIESITSLYAVLALPVYLTLFHYKEKGAKKRDKDFIKAFWITAMINTPIVILTAFARESRLFALPLLLLWPVFFQLFANDLTPLFSKNSLRNWIKSKTSLLVFAGLTLGNFLFCFKLYADLGLGANNFYQEYLFVLNLVLSYHVSYVLPKRKAPEK</sequence>
<accession>A0A1M6FAB3</accession>
<keyword evidence="1" id="KW-0472">Membrane</keyword>